<dbReference type="Proteomes" id="UP001497525">
    <property type="component" value="Unassembled WGS sequence"/>
</dbReference>
<name>A0AAV2TCF4_CALDB</name>
<dbReference type="AlphaFoldDB" id="A0AAV2TCF4"/>
<gene>
    <name evidence="2" type="ORF">CDAUBV1_LOCUS7055</name>
</gene>
<proteinExistence type="predicted"/>
<dbReference type="EMBL" id="CAXLJL010000157">
    <property type="protein sequence ID" value="CAL5133819.1"/>
    <property type="molecule type" value="Genomic_DNA"/>
</dbReference>
<feature type="region of interest" description="Disordered" evidence="1">
    <location>
        <begin position="630"/>
        <end position="649"/>
    </location>
</feature>
<accession>A0AAV2TCF4</accession>
<evidence type="ECO:0000256" key="1">
    <source>
        <dbReference type="SAM" id="MobiDB-lite"/>
    </source>
</evidence>
<organism evidence="2 3">
    <name type="scientific">Calicophoron daubneyi</name>
    <name type="common">Rumen fluke</name>
    <name type="synonym">Paramphistomum daubneyi</name>
    <dbReference type="NCBI Taxonomy" id="300641"/>
    <lineage>
        <taxon>Eukaryota</taxon>
        <taxon>Metazoa</taxon>
        <taxon>Spiralia</taxon>
        <taxon>Lophotrochozoa</taxon>
        <taxon>Platyhelminthes</taxon>
        <taxon>Trematoda</taxon>
        <taxon>Digenea</taxon>
        <taxon>Plagiorchiida</taxon>
        <taxon>Pronocephalata</taxon>
        <taxon>Paramphistomoidea</taxon>
        <taxon>Paramphistomidae</taxon>
        <taxon>Calicophoron</taxon>
    </lineage>
</organism>
<protein>
    <submittedName>
        <fullName evidence="2">Uncharacterized protein</fullName>
    </submittedName>
</protein>
<evidence type="ECO:0000313" key="2">
    <source>
        <dbReference type="EMBL" id="CAL5133819.1"/>
    </source>
</evidence>
<evidence type="ECO:0000313" key="3">
    <source>
        <dbReference type="Proteomes" id="UP001497525"/>
    </source>
</evidence>
<sequence>MRDSAEMDNAVGRSRLSLKEQTPFVSVVVPPELVPPGITVLTSPVGFQAIIELYIWAFPSPLPENSMVEGYSTPSGLSSCLRARSMAAVKLLAKNSEHTYSWYKVKTAGKPPNVKVHSRQRVSGISGGEIFQNYNNDPTSGGPRTNKQSGAPHVWSDVILINLASVYSRQLYRQALQGNKSAQINRDRIPTIVYRLFFDVVQEKDYGEYMCEIDHISGRKNFLVRLQPPVVAGESNRPVQFSRQGSTVHLYFDPSIMKSPQDSRDLETTGTVFSLTGNIASKTSPGEQATRTPRKRGNFTWLLLRVCALSEKSNRNDTNGEEIFSCDENKGGPGSFNTESVFFGLRALPETIYGRAIRQDSCIDRVIENPEKGSAVIKLDDYADSWFVHSSRPRSLPSLTARSQPEGIGNDEASLKRETDRFWSTRSINDPEESSSSALVQSSSLSWRQVEKVVYQLRFYDSHGSLDHTTDWFIENDEIPVIVDQGCLSLKNPLGGAKDDFFQASCPKQESYYIGNASVIDSPCPVSGARGFTGKHLLLKPLSHPIDSPTDGFGLPVDAIQLLPSNMCKSIPVCMNEGKANSPNDDYQSHLWRIYRQNAKQSSGDESDSLILSRELVQLYENKNSSALKLIPDEQRNENRSNSSAAYSSSTLSQLSPWSQMRSNDGNIQSSGPLQIYNKCYNPHEDSPLDNGPQPLCGTPSMPAVCKGFTRPSKLFQNIEAGLFSEGYNPTAIPPQAPLYRPHIHRSPKSTRGQQNGGEFSNWPTYLVGTSPFPSISTSRPTCATQVLQRRVTPTGKEFRFAYDTGSLKAPGCTLPNAFSLGSGEKIRTEKPGNSAALSKVDTVPSIITPDVLNAQEICGLETFQRKRQAPDENLSRVHSAGLNENVHVQKTFTVPGPKELGYIIQNTCISEKDHTVPQSSQNCLIAHKETAS</sequence>
<comment type="caution">
    <text evidence="2">The sequence shown here is derived from an EMBL/GenBank/DDBJ whole genome shotgun (WGS) entry which is preliminary data.</text>
</comment>
<reference evidence="2" key="1">
    <citation type="submission" date="2024-06" db="EMBL/GenBank/DDBJ databases">
        <authorList>
            <person name="Liu X."/>
            <person name="Lenzi L."/>
            <person name="Haldenby T S."/>
            <person name="Uol C."/>
        </authorList>
    </citation>
    <scope>NUCLEOTIDE SEQUENCE</scope>
</reference>